<keyword evidence="2" id="KW-1133">Transmembrane helix</keyword>
<feature type="transmembrane region" description="Helical" evidence="2">
    <location>
        <begin position="200"/>
        <end position="223"/>
    </location>
</feature>
<protein>
    <recommendedName>
        <fullName evidence="3">DUF6535 domain-containing protein</fullName>
    </recommendedName>
</protein>
<proteinExistence type="predicted"/>
<keyword evidence="5" id="KW-1185">Reference proteome</keyword>
<keyword evidence="2" id="KW-0812">Transmembrane</keyword>
<comment type="caution">
    <text evidence="4">The sequence shown here is derived from an EMBL/GenBank/DDBJ whole genome shotgun (WGS) entry which is preliminary data.</text>
</comment>
<evidence type="ECO:0000259" key="3">
    <source>
        <dbReference type="Pfam" id="PF20153"/>
    </source>
</evidence>
<accession>A0A8H5FR80</accession>
<feature type="compositionally biased region" description="Polar residues" evidence="1">
    <location>
        <begin position="26"/>
        <end position="37"/>
    </location>
</feature>
<feature type="compositionally biased region" description="Basic and acidic residues" evidence="1">
    <location>
        <begin position="1"/>
        <end position="13"/>
    </location>
</feature>
<reference evidence="4 5" key="1">
    <citation type="journal article" date="2020" name="ISME J.">
        <title>Uncovering the hidden diversity of litter-decomposition mechanisms in mushroom-forming fungi.</title>
        <authorList>
            <person name="Floudas D."/>
            <person name="Bentzer J."/>
            <person name="Ahren D."/>
            <person name="Johansson T."/>
            <person name="Persson P."/>
            <person name="Tunlid A."/>
        </authorList>
    </citation>
    <scope>NUCLEOTIDE SEQUENCE [LARGE SCALE GENOMIC DNA]</scope>
    <source>
        <strain evidence="4 5">CBS 291.85</strain>
    </source>
</reference>
<dbReference type="Proteomes" id="UP000559256">
    <property type="component" value="Unassembled WGS sequence"/>
</dbReference>
<dbReference type="EMBL" id="JAACJM010000105">
    <property type="protein sequence ID" value="KAF5346136.1"/>
    <property type="molecule type" value="Genomic_DNA"/>
</dbReference>
<dbReference type="AlphaFoldDB" id="A0A8H5FR80"/>
<evidence type="ECO:0000256" key="2">
    <source>
        <dbReference type="SAM" id="Phobius"/>
    </source>
</evidence>
<evidence type="ECO:0000313" key="4">
    <source>
        <dbReference type="EMBL" id="KAF5346136.1"/>
    </source>
</evidence>
<organism evidence="4 5">
    <name type="scientific">Tetrapyrgos nigripes</name>
    <dbReference type="NCBI Taxonomy" id="182062"/>
    <lineage>
        <taxon>Eukaryota</taxon>
        <taxon>Fungi</taxon>
        <taxon>Dikarya</taxon>
        <taxon>Basidiomycota</taxon>
        <taxon>Agaricomycotina</taxon>
        <taxon>Agaricomycetes</taxon>
        <taxon>Agaricomycetidae</taxon>
        <taxon>Agaricales</taxon>
        <taxon>Marasmiineae</taxon>
        <taxon>Marasmiaceae</taxon>
        <taxon>Tetrapyrgos</taxon>
    </lineage>
</organism>
<feature type="transmembrane region" description="Helical" evidence="2">
    <location>
        <begin position="229"/>
        <end position="256"/>
    </location>
</feature>
<keyword evidence="2" id="KW-0472">Membrane</keyword>
<feature type="domain" description="DUF6535" evidence="3">
    <location>
        <begin position="48"/>
        <end position="224"/>
    </location>
</feature>
<evidence type="ECO:0000313" key="5">
    <source>
        <dbReference type="Proteomes" id="UP000559256"/>
    </source>
</evidence>
<dbReference type="OrthoDB" id="3235960at2759"/>
<dbReference type="Pfam" id="PF20153">
    <property type="entry name" value="DUF6535"/>
    <property type="match status" value="1"/>
</dbReference>
<feature type="transmembrane region" description="Helical" evidence="2">
    <location>
        <begin position="142"/>
        <end position="161"/>
    </location>
</feature>
<name>A0A8H5FR80_9AGAR</name>
<dbReference type="InterPro" id="IPR045338">
    <property type="entry name" value="DUF6535"/>
</dbReference>
<evidence type="ECO:0000256" key="1">
    <source>
        <dbReference type="SAM" id="MobiDB-lite"/>
    </source>
</evidence>
<gene>
    <name evidence="4" type="ORF">D9758_009936</name>
</gene>
<sequence>MSSKTETDADVEKGQWTPASGVDAENQWTQTSEFQSSKSDEEACSKLWDVYISEAKRYDLSLLEGWKKDMDGMLLFSALYSASLTAFIIESYKTLQDSSEVVTLDVLTQIAQGMASISNGTAATFNMPPPFQSTPSALVCNVFWFLSLALALTCSLLATFVQQWTRDFIHKVNMRPSSVASARILAYSYLGLRRFGMHTFVDVIPVLLHVSLLLFFAGLVGFLQPVNTLLMYVMAGFLAVFIMVYFGLSIIPLVYFDSPYRTPFSDILWRFWNATNRRIPGKHRFSSNRNLNNAIVQKSAENSAIPEVTLKPGGVRDTNATIIYSLIQSSNPAHNLISRISNFIAQPPLAADPAYLQRSMTISFRALWSLAYYLVSTNDVRIHESGVPVFWFDRKLVDMLKKLVEPTSVTSHRISALALVRTSRLQSIRRCVDEVAKLLHHPPPTIEKQWQFQLAKTILDAVSMDDIHWDSKVFKDSFSELRSALKEGSGPSDLTLDHSGELLKQAQETVARLQTPGRWKAAQLCIMGEYLTQALRTNTMPLEVHRTGDVIRSAMPSDSFDTSVEIFTDEAVETYAPLQAMALPPTGPQSNTTPTVGQKLFVSCLRLFFASNHALSLLPGPKSCRAKAERFLGCISRVAFRSILQEKDSHVVEKCIIQDLQYGAEDDSDSIRGVEFLYNTLTSPSVQEPISPRLQIFAHRVHEILTEHPHYHSTHRMYGVTKAYTQWILCHNILHWLYAAPDVTGEKNIVDVIKGFPADRHLMKTIQQLGKEHLVDYSIPEQPTTPWSAEQYRQWKQEFYDYMVSLNVVISSNYINACVDSDSTPYMPFNVRAQKFFSRQTLRCYPESQLAWAKSTRKVVSSYLKWNHSTPPRWKVLYEVVVFSASRDWLWITDTESAKILLEAVELHMKSQKFGGMIIYEPALLNRCQTIIQNTGS</sequence>
<feature type="region of interest" description="Disordered" evidence="1">
    <location>
        <begin position="1"/>
        <end position="37"/>
    </location>
</feature>